<dbReference type="PROSITE" id="PS50890">
    <property type="entry name" value="PUA"/>
    <property type="match status" value="1"/>
</dbReference>
<evidence type="ECO:0000313" key="4">
    <source>
        <dbReference type="EMBL" id="SIR08540.1"/>
    </source>
</evidence>
<dbReference type="OrthoDB" id="1525197at2"/>
<evidence type="ECO:0000259" key="3">
    <source>
        <dbReference type="Pfam" id="PF22863"/>
    </source>
</evidence>
<evidence type="ECO:0000259" key="2">
    <source>
        <dbReference type="Pfam" id="PF03432"/>
    </source>
</evidence>
<dbReference type="RefSeq" id="WP_083674147.1">
    <property type="nucleotide sequence ID" value="NZ_FTNM01000003.1"/>
</dbReference>
<dbReference type="AlphaFoldDB" id="A0A1N6Y1U5"/>
<feature type="domain" description="MobA/VirD2-like nuclease" evidence="2">
    <location>
        <begin position="26"/>
        <end position="153"/>
    </location>
</feature>
<dbReference type="InterPro" id="IPR005094">
    <property type="entry name" value="Endonuclease_MobA/VirD2"/>
</dbReference>
<evidence type="ECO:0000256" key="1">
    <source>
        <dbReference type="SAM" id="MobiDB-lite"/>
    </source>
</evidence>
<dbReference type="Pfam" id="PF22863">
    <property type="entry name" value="TraI_middle"/>
    <property type="match status" value="1"/>
</dbReference>
<dbReference type="STRING" id="1077936.SAMN05421545_2209"/>
<feature type="domain" description="TraI-like middle" evidence="3">
    <location>
        <begin position="181"/>
        <end position="249"/>
    </location>
</feature>
<reference evidence="5" key="1">
    <citation type="submission" date="2017-01" db="EMBL/GenBank/DDBJ databases">
        <authorList>
            <person name="Varghese N."/>
            <person name="Submissions S."/>
        </authorList>
    </citation>
    <scope>NUCLEOTIDE SEQUENCE [LARGE SCALE GENOMIC DNA]</scope>
    <source>
        <strain evidence="5">DM9</strain>
    </source>
</reference>
<dbReference type="Proteomes" id="UP000185924">
    <property type="component" value="Unassembled WGS sequence"/>
</dbReference>
<accession>A0A1N6Y1U5</accession>
<dbReference type="InterPro" id="IPR054462">
    <property type="entry name" value="TraI_M"/>
</dbReference>
<evidence type="ECO:0000313" key="5">
    <source>
        <dbReference type="Proteomes" id="UP000185924"/>
    </source>
</evidence>
<feature type="compositionally biased region" description="Basic residues" evidence="1">
    <location>
        <begin position="308"/>
        <end position="320"/>
    </location>
</feature>
<dbReference type="EMBL" id="FTNM01000003">
    <property type="protein sequence ID" value="SIR08540.1"/>
    <property type="molecule type" value="Genomic_DNA"/>
</dbReference>
<organism evidence="4 5">
    <name type="scientific">Pontibacter lucknowensis</name>
    <dbReference type="NCBI Taxonomy" id="1077936"/>
    <lineage>
        <taxon>Bacteria</taxon>
        <taxon>Pseudomonadati</taxon>
        <taxon>Bacteroidota</taxon>
        <taxon>Cytophagia</taxon>
        <taxon>Cytophagales</taxon>
        <taxon>Hymenobacteraceae</taxon>
        <taxon>Pontibacter</taxon>
    </lineage>
</organism>
<feature type="region of interest" description="Disordered" evidence="1">
    <location>
        <begin position="301"/>
        <end position="320"/>
    </location>
</feature>
<dbReference type="Pfam" id="PF03432">
    <property type="entry name" value="Relaxase"/>
    <property type="match status" value="1"/>
</dbReference>
<protein>
    <submittedName>
        <fullName evidence="4">Relaxase/Mobilisation nuclease domain-containing protein</fullName>
    </submittedName>
</protein>
<gene>
    <name evidence="4" type="ORF">SAMN05421545_2209</name>
</gene>
<proteinExistence type="predicted"/>
<keyword evidence="5" id="KW-1185">Reference proteome</keyword>
<sequence length="320" mass="36701">MGCSPYWEEMIGKVMTGKSFGGCIRYVLQKPGATVLDAEGIRTDTVASMVADFHLQRQLRPGLEKAVGHIALSWSIHDKTKLSDSLMVARAREYLENMQITATQYLIVRHVDSTHPHLHIVYNRVNYEGETIPDRFQRQRNVRVCRELTHRYGYYLAPGKGQVNRQRLKGADQTRYALHDAIQQALRQAGSWQELERLLARHGIAIDYKLRRGTSQVQGISFRQDELRFKGSALDRSLSYGAISKRLAQQRMMPQRSELAPAPLLPSPWQQPEQVQALVPRVGDLLDRLLMPDAAQTAPAHLTDYPYRKKKSKKRKRRHL</sequence>
<name>A0A1N6Y1U5_9BACT</name>